<protein>
    <recommendedName>
        <fullName evidence="9">Orotidine 5'-phosphate decarboxylase</fullName>
        <ecNumber evidence="9">4.1.1.23</ecNumber>
    </recommendedName>
    <alternativeName>
        <fullName evidence="9">OMP decarboxylase</fullName>
        <shortName evidence="9">OMPDCase</shortName>
        <shortName evidence="9">OMPdecase</shortName>
    </alternativeName>
</protein>
<dbReference type="InterPro" id="IPR011060">
    <property type="entry name" value="RibuloseP-bd_barrel"/>
</dbReference>
<feature type="binding site" evidence="9">
    <location>
        <begin position="68"/>
        <end position="77"/>
    </location>
    <ligand>
        <name>substrate</name>
    </ligand>
</feature>
<dbReference type="Gene3D" id="3.20.20.70">
    <property type="entry name" value="Aldolase class I"/>
    <property type="match status" value="1"/>
</dbReference>
<feature type="active site" description="For OMPdecase activity" evidence="10">
    <location>
        <position position="70"/>
    </location>
</feature>
<feature type="binding site" evidence="9 11">
    <location>
        <position position="217"/>
    </location>
    <ligand>
        <name>substrate</name>
    </ligand>
</feature>
<comment type="function">
    <text evidence="1 9">Catalyzes the decarboxylation of orotidine 5'-monophosphate (OMP) to uridine 5'-monophosphate (UMP).</text>
</comment>
<evidence type="ECO:0000256" key="5">
    <source>
        <dbReference type="ARBA" id="ARBA00022975"/>
    </source>
</evidence>
<dbReference type="FunFam" id="3.20.20.70:FF:000015">
    <property type="entry name" value="Orotidine 5'-phosphate decarboxylase"/>
    <property type="match status" value="1"/>
</dbReference>
<dbReference type="GO" id="GO:0044205">
    <property type="term" value="P:'de novo' UMP biosynthetic process"/>
    <property type="evidence" value="ECO:0007669"/>
    <property type="project" value="UniProtKB-UniRule"/>
</dbReference>
<evidence type="ECO:0000256" key="4">
    <source>
        <dbReference type="ARBA" id="ARBA00022793"/>
    </source>
</evidence>
<dbReference type="CDD" id="cd04725">
    <property type="entry name" value="OMP_decarboxylase_like"/>
    <property type="match status" value="1"/>
</dbReference>
<dbReference type="Proteomes" id="UP000294980">
    <property type="component" value="Unassembled WGS sequence"/>
</dbReference>
<dbReference type="InterPro" id="IPR001754">
    <property type="entry name" value="OMPdeCOase_dom"/>
</dbReference>
<evidence type="ECO:0000256" key="9">
    <source>
        <dbReference type="HAMAP-Rule" id="MF_01200"/>
    </source>
</evidence>
<evidence type="ECO:0000256" key="6">
    <source>
        <dbReference type="ARBA" id="ARBA00023239"/>
    </source>
</evidence>
<dbReference type="PANTHER" id="PTHR32119">
    <property type="entry name" value="OROTIDINE 5'-PHOSPHATE DECARBOXYLASE"/>
    <property type="match status" value="1"/>
</dbReference>
<feature type="active site" description="Proton donor" evidence="9">
    <location>
        <position position="70"/>
    </location>
</feature>
<comment type="subunit">
    <text evidence="3 9">Homodimer.</text>
</comment>
<dbReference type="EMBL" id="SLWX01000005">
    <property type="protein sequence ID" value="TCO76115.1"/>
    <property type="molecule type" value="Genomic_DNA"/>
</dbReference>
<keyword evidence="15" id="KW-1185">Reference proteome</keyword>
<feature type="binding site" evidence="9 11">
    <location>
        <position position="197"/>
    </location>
    <ligand>
        <name>substrate</name>
    </ligand>
</feature>
<dbReference type="GO" id="GO:0004590">
    <property type="term" value="F:orotidine-5'-phosphate decarboxylase activity"/>
    <property type="evidence" value="ECO:0007669"/>
    <property type="project" value="UniProtKB-UniRule"/>
</dbReference>
<dbReference type="PANTHER" id="PTHR32119:SF2">
    <property type="entry name" value="OROTIDINE 5'-PHOSPHATE DECARBOXYLASE"/>
    <property type="match status" value="1"/>
</dbReference>
<dbReference type="HAMAP" id="MF_01200_B">
    <property type="entry name" value="OMPdecase_type1_B"/>
    <property type="match status" value="1"/>
</dbReference>
<proteinExistence type="inferred from homology"/>
<evidence type="ECO:0000256" key="2">
    <source>
        <dbReference type="ARBA" id="ARBA00004861"/>
    </source>
</evidence>
<gene>
    <name evidence="9" type="primary">pyrF</name>
    <name evidence="14" type="ORF">EV688_10575</name>
</gene>
<dbReference type="Pfam" id="PF00215">
    <property type="entry name" value="OMPdecase"/>
    <property type="match status" value="1"/>
</dbReference>
<dbReference type="InterPro" id="IPR018089">
    <property type="entry name" value="OMPdecase_AS"/>
</dbReference>
<dbReference type="SUPFAM" id="SSF51366">
    <property type="entry name" value="Ribulose-phoshate binding barrel"/>
    <property type="match status" value="1"/>
</dbReference>
<feature type="binding site" evidence="9 11">
    <location>
        <position position="127"/>
    </location>
    <ligand>
        <name>substrate</name>
    </ligand>
</feature>
<reference evidence="14 15" key="1">
    <citation type="submission" date="2019-03" db="EMBL/GenBank/DDBJ databases">
        <title>Genomic Encyclopedia of Type Strains, Phase IV (KMG-IV): sequencing the most valuable type-strain genomes for metagenomic binning, comparative biology and taxonomic classification.</title>
        <authorList>
            <person name="Goeker M."/>
        </authorList>
    </citation>
    <scope>NUCLEOTIDE SEQUENCE [LARGE SCALE GENOMIC DNA]</scope>
    <source>
        <strain evidence="14 15">DSM 23344</strain>
    </source>
</reference>
<feature type="binding site" evidence="9 11">
    <location>
        <position position="218"/>
    </location>
    <ligand>
        <name>substrate</name>
    </ligand>
</feature>
<evidence type="ECO:0000313" key="15">
    <source>
        <dbReference type="Proteomes" id="UP000294980"/>
    </source>
</evidence>
<dbReference type="PROSITE" id="PS00156">
    <property type="entry name" value="OMPDECASE"/>
    <property type="match status" value="1"/>
</dbReference>
<feature type="binding site" evidence="9 11">
    <location>
        <position position="188"/>
    </location>
    <ligand>
        <name>substrate</name>
    </ligand>
</feature>
<evidence type="ECO:0000256" key="12">
    <source>
        <dbReference type="RuleBase" id="RU000512"/>
    </source>
</evidence>
<dbReference type="RefSeq" id="WP_240624243.1">
    <property type="nucleotide sequence ID" value="NZ_QQSW01000003.1"/>
</dbReference>
<dbReference type="InterPro" id="IPR047596">
    <property type="entry name" value="OMPdecase_bac"/>
</dbReference>
<dbReference type="NCBIfam" id="TIGR01740">
    <property type="entry name" value="pyrF"/>
    <property type="match status" value="1"/>
</dbReference>
<comment type="catalytic activity">
    <reaction evidence="7 9 12">
        <text>orotidine 5'-phosphate + H(+) = UMP + CO2</text>
        <dbReference type="Rhea" id="RHEA:11596"/>
        <dbReference type="ChEBI" id="CHEBI:15378"/>
        <dbReference type="ChEBI" id="CHEBI:16526"/>
        <dbReference type="ChEBI" id="CHEBI:57538"/>
        <dbReference type="ChEBI" id="CHEBI:57865"/>
        <dbReference type="EC" id="4.1.1.23"/>
    </reaction>
</comment>
<feature type="domain" description="Orotidine 5'-phosphate decarboxylase" evidence="13">
    <location>
        <begin position="13"/>
        <end position="233"/>
    </location>
</feature>
<evidence type="ECO:0000256" key="1">
    <source>
        <dbReference type="ARBA" id="ARBA00002356"/>
    </source>
</evidence>
<accession>A0A4R2LA40</accession>
<comment type="similarity">
    <text evidence="8 9">Belongs to the OMP decarboxylase family. Type 1 subfamily.</text>
</comment>
<dbReference type="SMART" id="SM00934">
    <property type="entry name" value="OMPdecase"/>
    <property type="match status" value="1"/>
</dbReference>
<evidence type="ECO:0000256" key="8">
    <source>
        <dbReference type="ARBA" id="ARBA00061012"/>
    </source>
</evidence>
<keyword evidence="5 9" id="KW-0665">Pyrimidine biosynthesis</keyword>
<feature type="binding site" evidence="9 11">
    <location>
        <position position="19"/>
    </location>
    <ligand>
        <name>substrate</name>
    </ligand>
</feature>
<dbReference type="EC" id="4.1.1.23" evidence="9"/>
<dbReference type="InterPro" id="IPR014732">
    <property type="entry name" value="OMPdecase"/>
</dbReference>
<feature type="active site" description="For OMPdecase activity" evidence="10">
    <location>
        <position position="68"/>
    </location>
</feature>
<evidence type="ECO:0000259" key="13">
    <source>
        <dbReference type="SMART" id="SM00934"/>
    </source>
</evidence>
<sequence length="243" mass="25178">MTEVLGRRVPGSPVIVALDVADASAALSLAARLDPQLCRVKVGKELFTRAGPAVVEQLQRAGFEVFLDLKFHDIPTTVAQALRAAADLGVWMVNVHAAGGRRMLDAAVEALTACRRPPLLIGVTVLTSMDASDLAELGYTETVAERVLRLATLTASAGLDGVVCSAQEAPALRRACGEAFALVTPGIRTAGDDAADQRRVVTPAEAVALGADYLVIGRSVTASADPVMALNAILAEISGDAAR</sequence>
<evidence type="ECO:0000256" key="7">
    <source>
        <dbReference type="ARBA" id="ARBA00049157"/>
    </source>
</evidence>
<dbReference type="UniPathway" id="UPA00070">
    <property type="reaction ID" value="UER00120"/>
</dbReference>
<comment type="pathway">
    <text evidence="2 9 12">Pyrimidine metabolism; UMP biosynthesis via de novo pathway; UMP from orotate: step 2/2.</text>
</comment>
<evidence type="ECO:0000313" key="14">
    <source>
        <dbReference type="EMBL" id="TCO76115.1"/>
    </source>
</evidence>
<dbReference type="NCBIfam" id="NF001273">
    <property type="entry name" value="PRK00230.1"/>
    <property type="match status" value="1"/>
</dbReference>
<name>A0A4R2LA40_9GAMM</name>
<organism evidence="14 15">
    <name type="scientific">Chromatocurvus halotolerans</name>
    <dbReference type="NCBI Taxonomy" id="1132028"/>
    <lineage>
        <taxon>Bacteria</taxon>
        <taxon>Pseudomonadati</taxon>
        <taxon>Pseudomonadota</taxon>
        <taxon>Gammaproteobacteria</taxon>
        <taxon>Cellvibrionales</taxon>
        <taxon>Halieaceae</taxon>
        <taxon>Chromatocurvus</taxon>
    </lineage>
</organism>
<evidence type="ECO:0000256" key="10">
    <source>
        <dbReference type="PIRSR" id="PIRSR614732-1"/>
    </source>
</evidence>
<evidence type="ECO:0000256" key="11">
    <source>
        <dbReference type="PIRSR" id="PIRSR614732-2"/>
    </source>
</evidence>
<dbReference type="AlphaFoldDB" id="A0A4R2LA40"/>
<dbReference type="GO" id="GO:0005829">
    <property type="term" value="C:cytosol"/>
    <property type="evidence" value="ECO:0007669"/>
    <property type="project" value="TreeGrafter"/>
</dbReference>
<dbReference type="InterPro" id="IPR013785">
    <property type="entry name" value="Aldolase_TIM"/>
</dbReference>
<comment type="caution">
    <text evidence="14">The sequence shown here is derived from an EMBL/GenBank/DDBJ whole genome shotgun (WGS) entry which is preliminary data.</text>
</comment>
<keyword evidence="4 9" id="KW-0210">Decarboxylase</keyword>
<feature type="binding site" evidence="9 11">
    <location>
        <position position="41"/>
    </location>
    <ligand>
        <name>substrate</name>
    </ligand>
</feature>
<feature type="active site" description="For OMPdecase activity" evidence="10">
    <location>
        <position position="73"/>
    </location>
</feature>
<evidence type="ECO:0000256" key="3">
    <source>
        <dbReference type="ARBA" id="ARBA00011738"/>
    </source>
</evidence>
<dbReference type="GO" id="GO:0006207">
    <property type="term" value="P:'de novo' pyrimidine nucleobase biosynthetic process"/>
    <property type="evidence" value="ECO:0007669"/>
    <property type="project" value="InterPro"/>
</dbReference>
<keyword evidence="6 9" id="KW-0456">Lyase</keyword>